<protein>
    <recommendedName>
        <fullName evidence="2">DUF6598 domain-containing protein</fullName>
    </recommendedName>
</protein>
<dbReference type="Proteomes" id="UP000008022">
    <property type="component" value="Unassembled WGS sequence"/>
</dbReference>
<feature type="domain" description="DUF6598" evidence="2">
    <location>
        <begin position="412"/>
        <end position="650"/>
    </location>
</feature>
<reference evidence="3" key="2">
    <citation type="submission" date="2015-06" db="UniProtKB">
        <authorList>
            <consortium name="EnsemblPlants"/>
        </authorList>
    </citation>
    <scope>IDENTIFICATION</scope>
</reference>
<dbReference type="InterPro" id="IPR046533">
    <property type="entry name" value="DUF6598"/>
</dbReference>
<sequence length="660" mass="72713">MEIDGSGDESAAAAAAATSTDPGRGRKRPPSPSTPTPSDDGEDSDDGWAVSDSGSEEEEEEYDDEEEQEGMHRPFTVDDFPRLSSDHSVQTDALYDIPHLRLRGPSPLSLFRAFNDPLTDKRMHCTSLDCIITHLLVGMACLPLTSPARGICITSRALFEFQLCIRTEDSPEAEDEPIVQATVDVEIIHSPACGLNLKLYAKTSGFSDVIRLFRGVAQSGRRIRSLVAVVRRSHLDLCIEGSPADIGLGEKLPCVRWEHKFGAGFHRTADEVVKLGDFTTISLHGKLSTSIRRRRDRGASICNGLWERSPAVAAVAAAEAEAVLRRNGGRWRRRRGCTAHLRLMIFQGLVVIILRRLKRGIDFQIFAFKALCHSFFSVPSTILSLTNAGIVNVNSARTVDCLNGCRCHSMNLLQLIDLKISGYRHTQPGRAKIFGFFAVRDDLEPLRNYVFRHAIDNYEAVSVKPKTLEVFALQAVHCLNSNSVFGLKTHLRLRDEPKPKGGTLIEGCTEFTNILRSTSFTETVRLYGEKCGLGVKFLLLVNAVQATVDVEIIHSPACGLNLKLYAKTSGFSDVLRLFRGVAQSSHKISSVVAVVRRSHLDLCIEGSPADIDLGEKLPCTRWEHRFGAGFHGTVEEVVKLGDFTTISVKVTWKAVSKLPP</sequence>
<dbReference type="Gramene" id="ORUFI12G18390.1">
    <property type="protein sequence ID" value="ORUFI12G18390.1"/>
    <property type="gene ID" value="ORUFI12G18390"/>
</dbReference>
<feature type="compositionally biased region" description="Acidic residues" evidence="1">
    <location>
        <begin position="54"/>
        <end position="68"/>
    </location>
</feature>
<dbReference type="PANTHER" id="PTHR33065:SF96">
    <property type="entry name" value="DUF6598 DOMAIN-CONTAINING PROTEIN"/>
    <property type="match status" value="1"/>
</dbReference>
<evidence type="ECO:0000259" key="2">
    <source>
        <dbReference type="Pfam" id="PF20241"/>
    </source>
</evidence>
<proteinExistence type="predicted"/>
<dbReference type="EnsemblPlants" id="ORUFI12G18390.1">
    <property type="protein sequence ID" value="ORUFI12G18390.1"/>
    <property type="gene ID" value="ORUFI12G18390"/>
</dbReference>
<evidence type="ECO:0000256" key="1">
    <source>
        <dbReference type="SAM" id="MobiDB-lite"/>
    </source>
</evidence>
<organism evidence="3 4">
    <name type="scientific">Oryza rufipogon</name>
    <name type="common">Brownbeard rice</name>
    <name type="synonym">Asian wild rice</name>
    <dbReference type="NCBI Taxonomy" id="4529"/>
    <lineage>
        <taxon>Eukaryota</taxon>
        <taxon>Viridiplantae</taxon>
        <taxon>Streptophyta</taxon>
        <taxon>Embryophyta</taxon>
        <taxon>Tracheophyta</taxon>
        <taxon>Spermatophyta</taxon>
        <taxon>Magnoliopsida</taxon>
        <taxon>Liliopsida</taxon>
        <taxon>Poales</taxon>
        <taxon>Poaceae</taxon>
        <taxon>BOP clade</taxon>
        <taxon>Oryzoideae</taxon>
        <taxon>Oryzeae</taxon>
        <taxon>Oryzinae</taxon>
        <taxon>Oryza</taxon>
    </lineage>
</organism>
<dbReference type="Pfam" id="PF20241">
    <property type="entry name" value="DUF6598"/>
    <property type="match status" value="1"/>
</dbReference>
<feature type="region of interest" description="Disordered" evidence="1">
    <location>
        <begin position="1"/>
        <end position="83"/>
    </location>
</feature>
<keyword evidence="4" id="KW-1185">Reference proteome</keyword>
<reference evidence="4" key="1">
    <citation type="submission" date="2013-06" db="EMBL/GenBank/DDBJ databases">
        <authorList>
            <person name="Zhao Q."/>
        </authorList>
    </citation>
    <scope>NUCLEOTIDE SEQUENCE</scope>
    <source>
        <strain evidence="4">cv. W1943</strain>
    </source>
</reference>
<dbReference type="AlphaFoldDB" id="A0A0E0RJ14"/>
<dbReference type="HOGENOM" id="CLU_010373_0_0_1"/>
<accession>A0A0E0RJ14</accession>
<name>A0A0E0RJ14_ORYRU</name>
<dbReference type="eggNOG" id="ENOG502R1PI">
    <property type="taxonomic scope" value="Eukaryota"/>
</dbReference>
<dbReference type="PANTHER" id="PTHR33065">
    <property type="entry name" value="OS07G0486400 PROTEIN"/>
    <property type="match status" value="1"/>
</dbReference>
<feature type="compositionally biased region" description="Basic and acidic residues" evidence="1">
    <location>
        <begin position="69"/>
        <end position="83"/>
    </location>
</feature>
<evidence type="ECO:0000313" key="4">
    <source>
        <dbReference type="Proteomes" id="UP000008022"/>
    </source>
</evidence>
<evidence type="ECO:0000313" key="3">
    <source>
        <dbReference type="EnsemblPlants" id="ORUFI12G18390.1"/>
    </source>
</evidence>